<keyword evidence="2" id="KW-1185">Reference proteome</keyword>
<dbReference type="EMBL" id="BOQN01000175">
    <property type="protein sequence ID" value="GIM98012.1"/>
    <property type="molecule type" value="Genomic_DNA"/>
</dbReference>
<organism evidence="1 2">
    <name type="scientific">Paractinoplanes toevensis</name>
    <dbReference type="NCBI Taxonomy" id="571911"/>
    <lineage>
        <taxon>Bacteria</taxon>
        <taxon>Bacillati</taxon>
        <taxon>Actinomycetota</taxon>
        <taxon>Actinomycetes</taxon>
        <taxon>Micromonosporales</taxon>
        <taxon>Micromonosporaceae</taxon>
        <taxon>Paractinoplanes</taxon>
    </lineage>
</organism>
<sequence length="89" mass="10001">MWEMLRDIHSESYGYGLDGDEVDEIIGPDAAEREIQHAMIVLEMLMRAKSTIRKNAAARPVQSVCATPGCPNLTTEYYCMHCELGLKPE</sequence>
<evidence type="ECO:0000313" key="2">
    <source>
        <dbReference type="Proteomes" id="UP000677082"/>
    </source>
</evidence>
<proteinExistence type="predicted"/>
<name>A0A919WD94_9ACTN</name>
<dbReference type="Proteomes" id="UP000677082">
    <property type="component" value="Unassembled WGS sequence"/>
</dbReference>
<comment type="caution">
    <text evidence="1">The sequence shown here is derived from an EMBL/GenBank/DDBJ whole genome shotgun (WGS) entry which is preliminary data.</text>
</comment>
<reference evidence="1 2" key="1">
    <citation type="submission" date="2021-03" db="EMBL/GenBank/DDBJ databases">
        <title>Whole genome shotgun sequence of Actinoplanes toevensis NBRC 105298.</title>
        <authorList>
            <person name="Komaki H."/>
            <person name="Tamura T."/>
        </authorList>
    </citation>
    <scope>NUCLEOTIDE SEQUENCE [LARGE SCALE GENOMIC DNA]</scope>
    <source>
        <strain evidence="1 2">NBRC 105298</strain>
    </source>
</reference>
<dbReference type="AlphaFoldDB" id="A0A919WD94"/>
<protein>
    <submittedName>
        <fullName evidence="1">Uncharacterized protein</fullName>
    </submittedName>
</protein>
<evidence type="ECO:0000313" key="1">
    <source>
        <dbReference type="EMBL" id="GIM98012.1"/>
    </source>
</evidence>
<gene>
    <name evidence="1" type="ORF">Ato02nite_098050</name>
</gene>
<accession>A0A919WD94</accession>